<keyword evidence="2 5" id="KW-0378">Hydrolase</keyword>
<dbReference type="InterPro" id="IPR033140">
    <property type="entry name" value="Lipase_GDXG_put_SER_AS"/>
</dbReference>
<accession>A0ABY8HSY9</accession>
<reference evidence="5 6" key="1">
    <citation type="submission" date="2023-03" db="EMBL/GenBank/DDBJ databases">
        <title>Comparative genome and transcriptome analysis combination mining strategies for increasing vitamin B12 production of Ensifer adhaerens strain.</title>
        <authorList>
            <person name="Yongheng L."/>
        </authorList>
    </citation>
    <scope>NUCLEOTIDE SEQUENCE [LARGE SCALE GENOMIC DNA]</scope>
    <source>
        <strain evidence="5 6">Casida A-T305</strain>
        <plasmid evidence="5 6">unnamedB</plasmid>
    </source>
</reference>
<dbReference type="SUPFAM" id="SSF53474">
    <property type="entry name" value="alpha/beta-Hydrolases"/>
    <property type="match status" value="1"/>
</dbReference>
<dbReference type="InterPro" id="IPR013094">
    <property type="entry name" value="AB_hydrolase_3"/>
</dbReference>
<dbReference type="RefSeq" id="WP_034798619.1">
    <property type="nucleotide sequence ID" value="NZ_CP015882.1"/>
</dbReference>
<protein>
    <submittedName>
        <fullName evidence="5">Alpha/beta hydrolase</fullName>
    </submittedName>
</protein>
<evidence type="ECO:0000313" key="5">
    <source>
        <dbReference type="EMBL" id="WFP95240.1"/>
    </source>
</evidence>
<dbReference type="PROSITE" id="PS01174">
    <property type="entry name" value="LIPASE_GDXG_SER"/>
    <property type="match status" value="1"/>
</dbReference>
<dbReference type="PANTHER" id="PTHR48081:SF8">
    <property type="entry name" value="ALPHA_BETA HYDROLASE FOLD-3 DOMAIN-CONTAINING PROTEIN-RELATED"/>
    <property type="match status" value="1"/>
</dbReference>
<organism evidence="5 6">
    <name type="scientific">Ensifer adhaerens</name>
    <name type="common">Sinorhizobium morelense</name>
    <dbReference type="NCBI Taxonomy" id="106592"/>
    <lineage>
        <taxon>Bacteria</taxon>
        <taxon>Pseudomonadati</taxon>
        <taxon>Pseudomonadota</taxon>
        <taxon>Alphaproteobacteria</taxon>
        <taxon>Hyphomicrobiales</taxon>
        <taxon>Rhizobiaceae</taxon>
        <taxon>Sinorhizobium/Ensifer group</taxon>
        <taxon>Ensifer</taxon>
    </lineage>
</organism>
<sequence length="311" mass="33218">MPVDANIATFLAGLPATQPCTLDEMRAETDRALIAMQGPSEPVSQIEDLVVAGDDPDVSIPVRAYWPAGAKWGGKPPAMVFAHAGGWCLVSLDAYDNPCRALANATGCVVFSVGYRLAPEHPYPAALDDVYRALCFVADHSERLGVDRNRIVIAGDSAGGNLAAATAMLARDRSGPPIAQQLLMYPPVDTDLETASYQEFADGYYLTRDAMKFCWGAYLGDRVTTPPVYAGPLRGDLSSLPPATIMVSEYDPLRNEGESYARKLDACGVPTTLIVLEGMVHACIHMLGITPAAKAIFANAGRELRLKLGAF</sequence>
<evidence type="ECO:0000256" key="3">
    <source>
        <dbReference type="PROSITE-ProRule" id="PRU10038"/>
    </source>
</evidence>
<dbReference type="PANTHER" id="PTHR48081">
    <property type="entry name" value="AB HYDROLASE SUPERFAMILY PROTEIN C4A8.06C"/>
    <property type="match status" value="1"/>
</dbReference>
<geneLocation type="plasmid" evidence="5 6">
    <name>unnamedB</name>
</geneLocation>
<dbReference type="Proteomes" id="UP001214094">
    <property type="component" value="Plasmid unnamedB"/>
</dbReference>
<evidence type="ECO:0000313" key="6">
    <source>
        <dbReference type="Proteomes" id="UP001214094"/>
    </source>
</evidence>
<dbReference type="GeneID" id="29522703"/>
<evidence type="ECO:0000259" key="4">
    <source>
        <dbReference type="Pfam" id="PF07859"/>
    </source>
</evidence>
<evidence type="ECO:0000256" key="1">
    <source>
        <dbReference type="ARBA" id="ARBA00010515"/>
    </source>
</evidence>
<feature type="domain" description="Alpha/beta hydrolase fold-3" evidence="4">
    <location>
        <begin position="79"/>
        <end position="284"/>
    </location>
</feature>
<dbReference type="InterPro" id="IPR050300">
    <property type="entry name" value="GDXG_lipolytic_enzyme"/>
</dbReference>
<dbReference type="Pfam" id="PF07859">
    <property type="entry name" value="Abhydrolase_3"/>
    <property type="match status" value="1"/>
</dbReference>
<comment type="similarity">
    <text evidence="1">Belongs to the 'GDXG' lipolytic enzyme family.</text>
</comment>
<proteinExistence type="inferred from homology"/>
<keyword evidence="6" id="KW-1185">Reference proteome</keyword>
<gene>
    <name evidence="5" type="ORF">P4B07_29790</name>
</gene>
<keyword evidence="5" id="KW-0614">Plasmid</keyword>
<feature type="active site" evidence="3">
    <location>
        <position position="157"/>
    </location>
</feature>
<dbReference type="Gene3D" id="3.40.50.1820">
    <property type="entry name" value="alpha/beta hydrolase"/>
    <property type="match status" value="1"/>
</dbReference>
<name>A0ABY8HSY9_ENSAD</name>
<dbReference type="InterPro" id="IPR029058">
    <property type="entry name" value="AB_hydrolase_fold"/>
</dbReference>
<dbReference type="GO" id="GO:0016787">
    <property type="term" value="F:hydrolase activity"/>
    <property type="evidence" value="ECO:0007669"/>
    <property type="project" value="UniProtKB-KW"/>
</dbReference>
<evidence type="ECO:0000256" key="2">
    <source>
        <dbReference type="ARBA" id="ARBA00022801"/>
    </source>
</evidence>
<dbReference type="EMBL" id="CP121310">
    <property type="protein sequence ID" value="WFP95240.1"/>
    <property type="molecule type" value="Genomic_DNA"/>
</dbReference>